<dbReference type="PANTHER" id="PTHR47966:SF51">
    <property type="entry name" value="BETA-SITE APP-CLEAVING ENZYME, ISOFORM A-RELATED"/>
    <property type="match status" value="1"/>
</dbReference>
<keyword evidence="3" id="KW-0064">Aspartyl protease</keyword>
<evidence type="ECO:0000256" key="1">
    <source>
        <dbReference type="ARBA" id="ARBA00007447"/>
    </source>
</evidence>
<dbReference type="InterPro" id="IPR021109">
    <property type="entry name" value="Peptidase_aspartic_dom_sf"/>
</dbReference>
<dbReference type="GO" id="GO:0006508">
    <property type="term" value="P:proteolysis"/>
    <property type="evidence" value="ECO:0007669"/>
    <property type="project" value="UniProtKB-KW"/>
</dbReference>
<comment type="similarity">
    <text evidence="1">Belongs to the peptidase A1 family.</text>
</comment>
<dbReference type="OrthoDB" id="2747330at2759"/>
<dbReference type="PANTHER" id="PTHR47966">
    <property type="entry name" value="BETA-SITE APP-CLEAVING ENZYME, ISOFORM A-RELATED"/>
    <property type="match status" value="1"/>
</dbReference>
<organism evidence="6 7">
    <name type="scientific">Perkinsus chesapeaki</name>
    <name type="common">Clam parasite</name>
    <name type="synonym">Perkinsus andrewsi</name>
    <dbReference type="NCBI Taxonomy" id="330153"/>
    <lineage>
        <taxon>Eukaryota</taxon>
        <taxon>Sar</taxon>
        <taxon>Alveolata</taxon>
        <taxon>Perkinsozoa</taxon>
        <taxon>Perkinsea</taxon>
        <taxon>Perkinsida</taxon>
        <taxon>Perkinsidae</taxon>
        <taxon>Perkinsus</taxon>
    </lineage>
</organism>
<dbReference type="AlphaFoldDB" id="A0A7J6MPM5"/>
<evidence type="ECO:0000259" key="5">
    <source>
        <dbReference type="PROSITE" id="PS51767"/>
    </source>
</evidence>
<keyword evidence="4" id="KW-0378">Hydrolase</keyword>
<evidence type="ECO:0000313" key="6">
    <source>
        <dbReference type="EMBL" id="KAF4673553.1"/>
    </source>
</evidence>
<keyword evidence="7" id="KW-1185">Reference proteome</keyword>
<protein>
    <recommendedName>
        <fullName evidence="5">Peptidase A1 domain-containing protein</fullName>
    </recommendedName>
</protein>
<dbReference type="EMBL" id="JAAPAO010000081">
    <property type="protein sequence ID" value="KAF4673553.1"/>
    <property type="molecule type" value="Genomic_DNA"/>
</dbReference>
<dbReference type="SUPFAM" id="SSF50630">
    <property type="entry name" value="Acid proteases"/>
    <property type="match status" value="1"/>
</dbReference>
<keyword evidence="2" id="KW-0645">Protease</keyword>
<name>A0A7J6MPM5_PERCH</name>
<dbReference type="InterPro" id="IPR033121">
    <property type="entry name" value="PEPTIDASE_A1"/>
</dbReference>
<accession>A0A7J6MPM5</accession>
<dbReference type="Gene3D" id="2.40.70.10">
    <property type="entry name" value="Acid Proteases"/>
    <property type="match status" value="1"/>
</dbReference>
<proteinExistence type="inferred from homology"/>
<dbReference type="Proteomes" id="UP000591131">
    <property type="component" value="Unassembled WGS sequence"/>
</dbReference>
<reference evidence="6 7" key="1">
    <citation type="submission" date="2020-04" db="EMBL/GenBank/DDBJ databases">
        <title>Perkinsus chesapeaki whole genome sequence.</title>
        <authorList>
            <person name="Bogema D.R."/>
        </authorList>
    </citation>
    <scope>NUCLEOTIDE SEQUENCE [LARGE SCALE GENOMIC DNA]</scope>
    <source>
        <strain evidence="6">ATCC PRA-425</strain>
    </source>
</reference>
<gene>
    <name evidence="6" type="ORF">FOL47_010461</name>
</gene>
<dbReference type="PROSITE" id="PS51767">
    <property type="entry name" value="PEPTIDASE_A1"/>
    <property type="match status" value="1"/>
</dbReference>
<dbReference type="InterPro" id="IPR001461">
    <property type="entry name" value="Aspartic_peptidase_A1"/>
</dbReference>
<dbReference type="Pfam" id="PF00026">
    <property type="entry name" value="Asp"/>
    <property type="match status" value="1"/>
</dbReference>
<evidence type="ECO:0000256" key="4">
    <source>
        <dbReference type="ARBA" id="ARBA00022801"/>
    </source>
</evidence>
<evidence type="ECO:0000256" key="2">
    <source>
        <dbReference type="ARBA" id="ARBA00022670"/>
    </source>
</evidence>
<comment type="caution">
    <text evidence="6">The sequence shown here is derived from an EMBL/GenBank/DDBJ whole genome shotgun (WGS) entry which is preliminary data.</text>
</comment>
<feature type="domain" description="Peptidase A1" evidence="5">
    <location>
        <begin position="1"/>
        <end position="254"/>
    </location>
</feature>
<evidence type="ECO:0000256" key="3">
    <source>
        <dbReference type="ARBA" id="ARBA00022750"/>
    </source>
</evidence>
<sequence length="258" mass="28747">MEVYGHYVGVFGVDDLSFGLIGGQAPPPGESPPANCLGLEPDRENQYLSIINQLRLRRKLSSASFTLYLRATAGTDEFKGTLILGGMDPTQYTIPLRYVPLLRLSDYAVTLRNIHIQEGATVPAIDQAAVIRTGRHFIGIPQVYFSDLAKHFAAAAAKIAGRPVDVTWNDEEESYMVDCDLRIYLPTLTLYLGSDGEPTPLLLTHQNYVRKFTRYTDCTVMITMVNGSEWELPDSILIGNYIEFQPNEMRLGIARLKA</sequence>
<evidence type="ECO:0000313" key="7">
    <source>
        <dbReference type="Proteomes" id="UP000591131"/>
    </source>
</evidence>
<dbReference type="GO" id="GO:0004190">
    <property type="term" value="F:aspartic-type endopeptidase activity"/>
    <property type="evidence" value="ECO:0007669"/>
    <property type="project" value="UniProtKB-KW"/>
</dbReference>